<dbReference type="AlphaFoldDB" id="B8JC46"/>
<dbReference type="RefSeq" id="WP_012524690.1">
    <property type="nucleotide sequence ID" value="NC_011891.1"/>
</dbReference>
<keyword evidence="3" id="KW-1185">Reference proteome</keyword>
<dbReference type="Pfam" id="PF01593">
    <property type="entry name" value="Amino_oxidase"/>
    <property type="match status" value="1"/>
</dbReference>
<dbReference type="SUPFAM" id="SSF51905">
    <property type="entry name" value="FAD/NAD(P)-binding domain"/>
    <property type="match status" value="1"/>
</dbReference>
<dbReference type="KEGG" id="acp:A2cp1_0611"/>
<name>B8JC46_ANAD2</name>
<organism evidence="2 3">
    <name type="scientific">Anaeromyxobacter dehalogenans (strain ATCC BAA-258 / DSM 21875 / 2CP-1)</name>
    <dbReference type="NCBI Taxonomy" id="455488"/>
    <lineage>
        <taxon>Bacteria</taxon>
        <taxon>Pseudomonadati</taxon>
        <taxon>Myxococcota</taxon>
        <taxon>Myxococcia</taxon>
        <taxon>Myxococcales</taxon>
        <taxon>Cystobacterineae</taxon>
        <taxon>Anaeromyxobacteraceae</taxon>
        <taxon>Anaeromyxobacter</taxon>
    </lineage>
</organism>
<dbReference type="InterPro" id="IPR050464">
    <property type="entry name" value="Zeta_carotene_desat/Oxidored"/>
</dbReference>
<dbReference type="InterPro" id="IPR002937">
    <property type="entry name" value="Amino_oxidase"/>
</dbReference>
<feature type="domain" description="Amine oxidase" evidence="1">
    <location>
        <begin position="11"/>
        <end position="299"/>
    </location>
</feature>
<gene>
    <name evidence="2" type="ordered locus">A2cp1_0611</name>
</gene>
<dbReference type="HOGENOM" id="CLU_693879_0_0_7"/>
<evidence type="ECO:0000259" key="1">
    <source>
        <dbReference type="Pfam" id="PF01593"/>
    </source>
</evidence>
<dbReference type="InterPro" id="IPR036188">
    <property type="entry name" value="FAD/NAD-bd_sf"/>
</dbReference>
<dbReference type="Proteomes" id="UP000007089">
    <property type="component" value="Chromosome"/>
</dbReference>
<sequence length="401" mass="43692">MADVIVVGAGISGLAFAWKAGQAGKQVLVLERDRRVGGCLHSERRPDGYWFEMGAHTVYNSYGAFLDIAVGGGVAGKIVQRGPARASFGLLRDGTYRWLTPPKVLLQLSWLEAAVHFPAGIFRKKEGETVYSYYSRLLGRGNYDRVISPFFAAVPSQKADGFPLEGAGSLFKKRPRREEFVRSFGFDGGLQLVADAAARSKGVTVETGVEVRRVARTAGGFAVTTADGRTLEAPLVAVAAPPDAAAAMLEQDFHELATGIRRVGTVRVDSMGVVLPRAECWMPECAFLVPVDDLFFSCVTRDPFPDPRMRAFAFHFRDGTSREQRLKRMSEVLRVPVERLGTPVERRTTLPSPALGHADIVAELDRCLAGGKLAVTGNYFAGLAIEDCVLRSNEEWKRVAG</sequence>
<accession>B8JC46</accession>
<dbReference type="PANTHER" id="PTHR42923">
    <property type="entry name" value="PROTOPORPHYRINOGEN OXIDASE"/>
    <property type="match status" value="1"/>
</dbReference>
<protein>
    <submittedName>
        <fullName evidence="2">Amine oxidase</fullName>
    </submittedName>
</protein>
<evidence type="ECO:0000313" key="3">
    <source>
        <dbReference type="Proteomes" id="UP000007089"/>
    </source>
</evidence>
<dbReference type="GO" id="GO:0016491">
    <property type="term" value="F:oxidoreductase activity"/>
    <property type="evidence" value="ECO:0007669"/>
    <property type="project" value="InterPro"/>
</dbReference>
<dbReference type="Gene3D" id="3.50.50.60">
    <property type="entry name" value="FAD/NAD(P)-binding domain"/>
    <property type="match status" value="1"/>
</dbReference>
<evidence type="ECO:0000313" key="2">
    <source>
        <dbReference type="EMBL" id="ACL63968.1"/>
    </source>
</evidence>
<reference evidence="2" key="1">
    <citation type="submission" date="2009-01" db="EMBL/GenBank/DDBJ databases">
        <title>Complete sequence of Anaeromyxobacter dehalogenans 2CP-1.</title>
        <authorList>
            <consortium name="US DOE Joint Genome Institute"/>
            <person name="Lucas S."/>
            <person name="Copeland A."/>
            <person name="Lapidus A."/>
            <person name="Glavina del Rio T."/>
            <person name="Dalin E."/>
            <person name="Tice H."/>
            <person name="Bruce D."/>
            <person name="Goodwin L."/>
            <person name="Pitluck S."/>
            <person name="Saunders E."/>
            <person name="Brettin T."/>
            <person name="Detter J.C."/>
            <person name="Han C."/>
            <person name="Larimer F."/>
            <person name="Land M."/>
            <person name="Hauser L."/>
            <person name="Kyrpides N."/>
            <person name="Ovchinnikova G."/>
            <person name="Beliaev A.S."/>
            <person name="Richardson P."/>
        </authorList>
    </citation>
    <scope>NUCLEOTIDE SEQUENCE</scope>
    <source>
        <strain evidence="2">2CP-1</strain>
    </source>
</reference>
<dbReference type="EMBL" id="CP001359">
    <property type="protein sequence ID" value="ACL63968.1"/>
    <property type="molecule type" value="Genomic_DNA"/>
</dbReference>
<dbReference type="PANTHER" id="PTHR42923:SF3">
    <property type="entry name" value="PROTOPORPHYRINOGEN OXIDASE"/>
    <property type="match status" value="1"/>
</dbReference>
<proteinExistence type="predicted"/>